<name>A0A645GZ97_9ZZZZ</name>
<organism evidence="1">
    <name type="scientific">bioreactor metagenome</name>
    <dbReference type="NCBI Taxonomy" id="1076179"/>
    <lineage>
        <taxon>unclassified sequences</taxon>
        <taxon>metagenomes</taxon>
        <taxon>ecological metagenomes</taxon>
    </lineage>
</organism>
<reference evidence="1" key="1">
    <citation type="submission" date="2019-08" db="EMBL/GenBank/DDBJ databases">
        <authorList>
            <person name="Kucharzyk K."/>
            <person name="Murdoch R.W."/>
            <person name="Higgins S."/>
            <person name="Loffler F."/>
        </authorList>
    </citation>
    <scope>NUCLEOTIDE SEQUENCE</scope>
</reference>
<proteinExistence type="predicted"/>
<dbReference type="AlphaFoldDB" id="A0A645GZ97"/>
<protein>
    <submittedName>
        <fullName evidence="1">Uncharacterized protein</fullName>
    </submittedName>
</protein>
<gene>
    <name evidence="1" type="ORF">SDC9_179204</name>
</gene>
<dbReference type="EMBL" id="VSSQ01083382">
    <property type="protein sequence ID" value="MPN31730.1"/>
    <property type="molecule type" value="Genomic_DNA"/>
</dbReference>
<accession>A0A645GZ97</accession>
<evidence type="ECO:0000313" key="1">
    <source>
        <dbReference type="EMBL" id="MPN31730.1"/>
    </source>
</evidence>
<sequence length="150" mass="17116">MRFGILFVYEVSVVGSNHLHTVFLADFDNLFVDTLLFRKSRLVGIGAVGFVALNFEVKIVAENVFKPFNRFFCSVHVAIVYFPRYLTPQASRGDDESFVILLKQFLVDARTVIKPFGPAFRYHLDEVFVSGQVFGKHNKMPATAVNFFRL</sequence>
<comment type="caution">
    <text evidence="1">The sequence shown here is derived from an EMBL/GenBank/DDBJ whole genome shotgun (WGS) entry which is preliminary data.</text>
</comment>